<reference evidence="4" key="1">
    <citation type="submission" date="2018-02" db="EMBL/GenBank/DDBJ databases">
        <authorList>
            <person name="Hausmann B."/>
        </authorList>
    </citation>
    <scope>NUCLEOTIDE SEQUENCE [LARGE SCALE GENOMIC DNA]</scope>
    <source>
        <strain evidence="4">Peat soil MAG SbA5</strain>
    </source>
</reference>
<name>A0A2N9L3U5_9BACT</name>
<gene>
    <name evidence="3" type="ORF">SBA5_120034</name>
</gene>
<dbReference type="OrthoDB" id="106651at2"/>
<evidence type="ECO:0000313" key="4">
    <source>
        <dbReference type="Proteomes" id="UP000239735"/>
    </source>
</evidence>
<organism evidence="3 4">
    <name type="scientific">Candidatus Sulfuritelmatomonas gaucii</name>
    <dbReference type="NCBI Taxonomy" id="2043161"/>
    <lineage>
        <taxon>Bacteria</taxon>
        <taxon>Pseudomonadati</taxon>
        <taxon>Acidobacteriota</taxon>
        <taxon>Terriglobia</taxon>
        <taxon>Terriglobales</taxon>
        <taxon>Acidobacteriaceae</taxon>
        <taxon>Candidatus Sulfuritelmatomonas</taxon>
    </lineage>
</organism>
<dbReference type="GO" id="GO:0006281">
    <property type="term" value="P:DNA repair"/>
    <property type="evidence" value="ECO:0007669"/>
    <property type="project" value="InterPro"/>
</dbReference>
<dbReference type="InterPro" id="IPR001126">
    <property type="entry name" value="UmuC"/>
</dbReference>
<accession>A0A2N9L3U5</accession>
<dbReference type="PANTHER" id="PTHR35369">
    <property type="entry name" value="BLR3025 PROTEIN-RELATED"/>
    <property type="match status" value="1"/>
</dbReference>
<evidence type="ECO:0000313" key="3">
    <source>
        <dbReference type="EMBL" id="SPE17958.1"/>
    </source>
</evidence>
<dbReference type="AlphaFoldDB" id="A0A2N9L3U5"/>
<dbReference type="SUPFAM" id="SSF56672">
    <property type="entry name" value="DNA/RNA polymerases"/>
    <property type="match status" value="1"/>
</dbReference>
<feature type="domain" description="UmuC" evidence="2">
    <location>
        <begin position="12"/>
        <end position="168"/>
    </location>
</feature>
<dbReference type="PANTHER" id="PTHR35369:SF2">
    <property type="entry name" value="BLR3025 PROTEIN"/>
    <property type="match status" value="1"/>
</dbReference>
<evidence type="ECO:0000256" key="1">
    <source>
        <dbReference type="ARBA" id="ARBA00022763"/>
    </source>
</evidence>
<evidence type="ECO:0000259" key="2">
    <source>
        <dbReference type="Pfam" id="PF00817"/>
    </source>
</evidence>
<sequence>MSQGLYACAWAAEFPAQALLRLRTDWQTEPAVVLDGRAPEEWVCSLNRLATRMGAVAGMTRLEAESMLGLRLLKRSAESEAAARAVFLECAAKFSPRIEDACAGDTCADARSDEARRPAVCAFVLDIAGTERLFGPPMQFAERLRNELAASGFRASVAVSANYHAARMKAASIHGIAVIPEGAEADALAKLPITALDLDEEHMATFALWGIGTLGELAALPEAELVARVGPQAQRWRALARGEAEHTLAPIEAEFALDEFCEFETPVEQIDSLLFVGARMIDCLAARAAGRALALRVLKAEMRLEGGGSHCVTIRPAVATTDRRFLLKLLQLEIGTHPPKAAVVSFTLRAEAGQQSKVQLGLFAPQTPEPSRLDVTLARLRAMVGEERVGSPVLEDTHRAGGFHMKGFAITDLKGETRSARGKRDADMATSQRMALRRVRPPRHVRMMSLQTLTASFPRKAVERMGQPAMRPVAFSDGENRYEVAAAYGPWKTSGCWWALDGWDSEEWDVLATTNDGATVACLLTRDCARNAWQLEAFYD</sequence>
<keyword evidence="1" id="KW-0227">DNA damage</keyword>
<protein>
    <recommendedName>
        <fullName evidence="2">UmuC domain-containing protein</fullName>
    </recommendedName>
</protein>
<dbReference type="Proteomes" id="UP000239735">
    <property type="component" value="Unassembled WGS sequence"/>
</dbReference>
<dbReference type="InterPro" id="IPR050356">
    <property type="entry name" value="SulA_CellDiv_inhibitor"/>
</dbReference>
<dbReference type="EMBL" id="OKRB01000024">
    <property type="protein sequence ID" value="SPE17958.1"/>
    <property type="molecule type" value="Genomic_DNA"/>
</dbReference>
<dbReference type="InterPro" id="IPR043502">
    <property type="entry name" value="DNA/RNA_pol_sf"/>
</dbReference>
<dbReference type="Pfam" id="PF00817">
    <property type="entry name" value="IMS"/>
    <property type="match status" value="1"/>
</dbReference>
<proteinExistence type="predicted"/>